<evidence type="ECO:0000256" key="3">
    <source>
        <dbReference type="PIRSR" id="PIRSR606689-1"/>
    </source>
</evidence>
<dbReference type="InterPro" id="IPR005225">
    <property type="entry name" value="Small_GTP-bd"/>
</dbReference>
<proteinExistence type="predicted"/>
<feature type="compositionally biased region" description="Basic and acidic residues" evidence="5">
    <location>
        <begin position="251"/>
        <end position="261"/>
    </location>
</feature>
<sequence length="369" mass="41438">MGNCVGGFKRGRRIIPWKRNKPMVICFIGLEGAGKTTIVKALQGEDLHTVHSTVGFSRAEFEVKGYRLTAYDLGGNERIRDIWKNYYAEVFAVVYVLNAAGESQMEQNKEYLQEYQQFPELQGKPLLILLNKKDLPDAIDEMQFSDECGLHKMAKKIGAGIRVESVCAVQGTGPMIDPCILDAFDWLIDQVLSKYDDIEKGVATALVKLKERQSQERLERQHRLAAIAAVRQADTLDPDASARATSFSETVDEKTETDDNKIPANGTLAEAANEIAKNEAGVYEPEPVSRIQRILQHRKRTKIAPEPAPPDETNSIRMTDLMANDESGRTDKIVEPQELRIENLEATSDNISVNIRQPSIHEWEEIRSI</sequence>
<feature type="binding site" evidence="3">
    <location>
        <begin position="131"/>
        <end position="134"/>
    </location>
    <ligand>
        <name>GTP</name>
        <dbReference type="ChEBI" id="CHEBI:37565"/>
    </ligand>
</feature>
<dbReference type="WBParaSite" id="Pan_g11012.t1">
    <property type="protein sequence ID" value="Pan_g11012.t1"/>
    <property type="gene ID" value="Pan_g11012"/>
</dbReference>
<feature type="binding site" evidence="4">
    <location>
        <position position="36"/>
    </location>
    <ligand>
        <name>Mg(2+)</name>
        <dbReference type="ChEBI" id="CHEBI:18420"/>
    </ligand>
</feature>
<dbReference type="SUPFAM" id="SSF52540">
    <property type="entry name" value="P-loop containing nucleoside triphosphate hydrolases"/>
    <property type="match status" value="1"/>
</dbReference>
<accession>A0A7E4UPU5</accession>
<dbReference type="GO" id="GO:0046872">
    <property type="term" value="F:metal ion binding"/>
    <property type="evidence" value="ECO:0007669"/>
    <property type="project" value="UniProtKB-KW"/>
</dbReference>
<dbReference type="GO" id="GO:0005525">
    <property type="term" value="F:GTP binding"/>
    <property type="evidence" value="ECO:0007669"/>
    <property type="project" value="UniProtKB-KW"/>
</dbReference>
<dbReference type="AlphaFoldDB" id="A0A7E4UPU5"/>
<dbReference type="PANTHER" id="PTHR46090:SF2">
    <property type="entry name" value="ADP-RIBOSYLATION FACTOR-LIKE PROTEIN 13B"/>
    <property type="match status" value="1"/>
</dbReference>
<feature type="region of interest" description="Disordered" evidence="5">
    <location>
        <begin position="239"/>
        <end position="263"/>
    </location>
</feature>
<dbReference type="InterPro" id="IPR027417">
    <property type="entry name" value="P-loop_NTPase"/>
</dbReference>
<organism evidence="6 7">
    <name type="scientific">Panagrellus redivivus</name>
    <name type="common">Microworm</name>
    <dbReference type="NCBI Taxonomy" id="6233"/>
    <lineage>
        <taxon>Eukaryota</taxon>
        <taxon>Metazoa</taxon>
        <taxon>Ecdysozoa</taxon>
        <taxon>Nematoda</taxon>
        <taxon>Chromadorea</taxon>
        <taxon>Rhabditida</taxon>
        <taxon>Tylenchina</taxon>
        <taxon>Panagrolaimomorpha</taxon>
        <taxon>Panagrolaimoidea</taxon>
        <taxon>Panagrolaimidae</taxon>
        <taxon>Panagrellus</taxon>
    </lineage>
</organism>
<keyword evidence="4" id="KW-0479">Metal-binding</keyword>
<dbReference type="Proteomes" id="UP000492821">
    <property type="component" value="Unassembled WGS sequence"/>
</dbReference>
<evidence type="ECO:0000313" key="6">
    <source>
        <dbReference type="Proteomes" id="UP000492821"/>
    </source>
</evidence>
<name>A0A7E4UPU5_PANRE</name>
<evidence type="ECO:0000256" key="1">
    <source>
        <dbReference type="ARBA" id="ARBA00022741"/>
    </source>
</evidence>
<evidence type="ECO:0000256" key="5">
    <source>
        <dbReference type="SAM" id="MobiDB-lite"/>
    </source>
</evidence>
<dbReference type="NCBIfam" id="TIGR00231">
    <property type="entry name" value="small_GTP"/>
    <property type="match status" value="1"/>
</dbReference>
<dbReference type="SMART" id="SM00178">
    <property type="entry name" value="SAR"/>
    <property type="match status" value="1"/>
</dbReference>
<protein>
    <submittedName>
        <fullName evidence="7">ADP-ribosylation factor-like protein 13B</fullName>
    </submittedName>
</protein>
<dbReference type="GO" id="GO:1905515">
    <property type="term" value="P:non-motile cilium assembly"/>
    <property type="evidence" value="ECO:0007669"/>
    <property type="project" value="TreeGrafter"/>
</dbReference>
<dbReference type="CDD" id="cd00878">
    <property type="entry name" value="Arf_Arl"/>
    <property type="match status" value="1"/>
</dbReference>
<dbReference type="Gene3D" id="3.40.50.300">
    <property type="entry name" value="P-loop containing nucleotide triphosphate hydrolases"/>
    <property type="match status" value="1"/>
</dbReference>
<feature type="binding site" evidence="4">
    <location>
        <position position="53"/>
    </location>
    <ligand>
        <name>Mg(2+)</name>
        <dbReference type="ChEBI" id="CHEBI:18420"/>
    </ligand>
</feature>
<evidence type="ECO:0000313" key="7">
    <source>
        <dbReference type="WBParaSite" id="Pan_g11012.t1"/>
    </source>
</evidence>
<dbReference type="InterPro" id="IPR006689">
    <property type="entry name" value="Small_GTPase_ARF/SAR"/>
</dbReference>
<keyword evidence="1 3" id="KW-0547">Nucleotide-binding</keyword>
<keyword evidence="2 3" id="KW-0342">GTP-binding</keyword>
<dbReference type="Pfam" id="PF00025">
    <property type="entry name" value="Arf"/>
    <property type="match status" value="1"/>
</dbReference>
<dbReference type="GO" id="GO:0097500">
    <property type="term" value="P:receptor localization to non-motile cilium"/>
    <property type="evidence" value="ECO:0007669"/>
    <property type="project" value="TreeGrafter"/>
</dbReference>
<evidence type="ECO:0000256" key="2">
    <source>
        <dbReference type="ARBA" id="ARBA00023134"/>
    </source>
</evidence>
<dbReference type="GO" id="GO:0060170">
    <property type="term" value="C:ciliary membrane"/>
    <property type="evidence" value="ECO:0007669"/>
    <property type="project" value="TreeGrafter"/>
</dbReference>
<reference evidence="6" key="1">
    <citation type="journal article" date="2013" name="Genetics">
        <title>The draft genome and transcriptome of Panagrellus redivivus are shaped by the harsh demands of a free-living lifestyle.</title>
        <authorList>
            <person name="Srinivasan J."/>
            <person name="Dillman A.R."/>
            <person name="Macchietto M.G."/>
            <person name="Heikkinen L."/>
            <person name="Lakso M."/>
            <person name="Fracchia K.M."/>
            <person name="Antoshechkin I."/>
            <person name="Mortazavi A."/>
            <person name="Wong G."/>
            <person name="Sternberg P.W."/>
        </authorList>
    </citation>
    <scope>NUCLEOTIDE SEQUENCE [LARGE SCALE GENOMIC DNA]</scope>
    <source>
        <strain evidence="6">MT8872</strain>
    </source>
</reference>
<dbReference type="GO" id="GO:0003924">
    <property type="term" value="F:GTPase activity"/>
    <property type="evidence" value="ECO:0007669"/>
    <property type="project" value="InterPro"/>
</dbReference>
<dbReference type="SMART" id="SM00177">
    <property type="entry name" value="ARF"/>
    <property type="match status" value="1"/>
</dbReference>
<reference evidence="7" key="2">
    <citation type="submission" date="2020-10" db="UniProtKB">
        <authorList>
            <consortium name="WormBaseParasite"/>
        </authorList>
    </citation>
    <scope>IDENTIFICATION</scope>
</reference>
<keyword evidence="6" id="KW-1185">Reference proteome</keyword>
<keyword evidence="4" id="KW-0460">Magnesium</keyword>
<dbReference type="PRINTS" id="PR00328">
    <property type="entry name" value="SAR1GTPBP"/>
</dbReference>
<dbReference type="InterPro" id="IPR051995">
    <property type="entry name" value="Ciliary_GTPase"/>
</dbReference>
<feature type="binding site" evidence="3">
    <location>
        <position position="75"/>
    </location>
    <ligand>
        <name>GTP</name>
        <dbReference type="ChEBI" id="CHEBI:37565"/>
    </ligand>
</feature>
<feature type="binding site" evidence="3">
    <location>
        <begin position="29"/>
        <end position="36"/>
    </location>
    <ligand>
        <name>GTP</name>
        <dbReference type="ChEBI" id="CHEBI:37565"/>
    </ligand>
</feature>
<dbReference type="GO" id="GO:0097730">
    <property type="term" value="C:non-motile cilium"/>
    <property type="evidence" value="ECO:0007669"/>
    <property type="project" value="TreeGrafter"/>
</dbReference>
<dbReference type="PANTHER" id="PTHR46090">
    <property type="entry name" value="ADP-RIBOSYLATION FACTOR-LIKE PROTEIN 13B"/>
    <property type="match status" value="1"/>
</dbReference>
<evidence type="ECO:0000256" key="4">
    <source>
        <dbReference type="PIRSR" id="PIRSR606689-2"/>
    </source>
</evidence>
<dbReference type="PROSITE" id="PS51417">
    <property type="entry name" value="ARF"/>
    <property type="match status" value="1"/>
</dbReference>